<gene>
    <name evidence="1" type="ORF">QBC36DRAFT_212056</name>
</gene>
<comment type="caution">
    <text evidence="1">The sequence shown here is derived from an EMBL/GenBank/DDBJ whole genome shotgun (WGS) entry which is preliminary data.</text>
</comment>
<dbReference type="EMBL" id="MU866170">
    <property type="protein sequence ID" value="KAK4177255.1"/>
    <property type="molecule type" value="Genomic_DNA"/>
</dbReference>
<evidence type="ECO:0000313" key="1">
    <source>
        <dbReference type="EMBL" id="KAK4177255.1"/>
    </source>
</evidence>
<accession>A0AAN6W8L8</accession>
<protein>
    <submittedName>
        <fullName evidence="1">Uncharacterized protein</fullName>
    </submittedName>
</protein>
<keyword evidence="2" id="KW-1185">Reference proteome</keyword>
<evidence type="ECO:0000313" key="2">
    <source>
        <dbReference type="Proteomes" id="UP001302321"/>
    </source>
</evidence>
<dbReference type="Proteomes" id="UP001302321">
    <property type="component" value="Unassembled WGS sequence"/>
</dbReference>
<sequence length="168" mass="18390">MNDNPIGNGLDASRTTYRGTGAGASCNPDALGQLDFAGVQNLTIDLHSALQSFRVPHLFCSSGSGKDLFGDLLRLTSAVHFNDFGLSRIKPLLNAAYADYLDDALVWERVYDAVTDFIPPPRPIASSLQQAPWLPNTDNFANLSEHRKYVDNVLKEDIGSIYVDIQGF</sequence>
<reference evidence="1" key="1">
    <citation type="journal article" date="2023" name="Mol. Phylogenet. Evol.">
        <title>Genome-scale phylogeny and comparative genomics of the fungal order Sordariales.</title>
        <authorList>
            <person name="Hensen N."/>
            <person name="Bonometti L."/>
            <person name="Westerberg I."/>
            <person name="Brannstrom I.O."/>
            <person name="Guillou S."/>
            <person name="Cros-Aarteil S."/>
            <person name="Calhoun S."/>
            <person name="Haridas S."/>
            <person name="Kuo A."/>
            <person name="Mondo S."/>
            <person name="Pangilinan J."/>
            <person name="Riley R."/>
            <person name="LaButti K."/>
            <person name="Andreopoulos B."/>
            <person name="Lipzen A."/>
            <person name="Chen C."/>
            <person name="Yan M."/>
            <person name="Daum C."/>
            <person name="Ng V."/>
            <person name="Clum A."/>
            <person name="Steindorff A."/>
            <person name="Ohm R.A."/>
            <person name="Martin F."/>
            <person name="Silar P."/>
            <person name="Natvig D.O."/>
            <person name="Lalanne C."/>
            <person name="Gautier V."/>
            <person name="Ament-Velasquez S.L."/>
            <person name="Kruys A."/>
            <person name="Hutchinson M.I."/>
            <person name="Powell A.J."/>
            <person name="Barry K."/>
            <person name="Miller A.N."/>
            <person name="Grigoriev I.V."/>
            <person name="Debuchy R."/>
            <person name="Gladieux P."/>
            <person name="Hiltunen Thoren M."/>
            <person name="Johannesson H."/>
        </authorList>
    </citation>
    <scope>NUCLEOTIDE SEQUENCE</scope>
    <source>
        <strain evidence="1">CBS 892.96</strain>
    </source>
</reference>
<reference evidence="1" key="2">
    <citation type="submission" date="2023-05" db="EMBL/GenBank/DDBJ databases">
        <authorList>
            <consortium name="Lawrence Berkeley National Laboratory"/>
            <person name="Steindorff A."/>
            <person name="Hensen N."/>
            <person name="Bonometti L."/>
            <person name="Westerberg I."/>
            <person name="Brannstrom I.O."/>
            <person name="Guillou S."/>
            <person name="Cros-Aarteil S."/>
            <person name="Calhoun S."/>
            <person name="Haridas S."/>
            <person name="Kuo A."/>
            <person name="Mondo S."/>
            <person name="Pangilinan J."/>
            <person name="Riley R."/>
            <person name="Labutti K."/>
            <person name="Andreopoulos B."/>
            <person name="Lipzen A."/>
            <person name="Chen C."/>
            <person name="Yanf M."/>
            <person name="Daum C."/>
            <person name="Ng V."/>
            <person name="Clum A."/>
            <person name="Ohm R."/>
            <person name="Martin F."/>
            <person name="Silar P."/>
            <person name="Natvig D."/>
            <person name="Lalanne C."/>
            <person name="Gautier V."/>
            <person name="Ament-Velasquez S.L."/>
            <person name="Kruys A."/>
            <person name="Hutchinson M.I."/>
            <person name="Powell A.J."/>
            <person name="Barry K."/>
            <person name="Miller A.N."/>
            <person name="Grigoriev I.V."/>
            <person name="Debuchy R."/>
            <person name="Gladieux P."/>
            <person name="Thoren M.H."/>
            <person name="Johannesson H."/>
        </authorList>
    </citation>
    <scope>NUCLEOTIDE SEQUENCE</scope>
    <source>
        <strain evidence="1">CBS 892.96</strain>
    </source>
</reference>
<dbReference type="AlphaFoldDB" id="A0AAN6W8L8"/>
<name>A0AAN6W8L8_9PEZI</name>
<organism evidence="1 2">
    <name type="scientific">Triangularia setosa</name>
    <dbReference type="NCBI Taxonomy" id="2587417"/>
    <lineage>
        <taxon>Eukaryota</taxon>
        <taxon>Fungi</taxon>
        <taxon>Dikarya</taxon>
        <taxon>Ascomycota</taxon>
        <taxon>Pezizomycotina</taxon>
        <taxon>Sordariomycetes</taxon>
        <taxon>Sordariomycetidae</taxon>
        <taxon>Sordariales</taxon>
        <taxon>Podosporaceae</taxon>
        <taxon>Triangularia</taxon>
    </lineage>
</organism>
<proteinExistence type="predicted"/>